<dbReference type="Proteomes" id="UP000321891">
    <property type="component" value="Unassembled WGS sequence"/>
</dbReference>
<dbReference type="AlphaFoldDB" id="A0A0D6N5J9"/>
<protein>
    <submittedName>
        <fullName evidence="2">Glycosyl transferase</fullName>
    </submittedName>
</protein>
<evidence type="ECO:0000313" key="4">
    <source>
        <dbReference type="Proteomes" id="UP000032671"/>
    </source>
</evidence>
<proteinExistence type="predicted"/>
<evidence type="ECO:0000313" key="3">
    <source>
        <dbReference type="EMBL" id="GEL58659.1"/>
    </source>
</evidence>
<dbReference type="InterPro" id="IPR029044">
    <property type="entry name" value="Nucleotide-diphossugar_trans"/>
</dbReference>
<keyword evidence="2" id="KW-0808">Transferase</keyword>
<reference evidence="2 4" key="1">
    <citation type="submission" date="2012-11" db="EMBL/GenBank/DDBJ databases">
        <title>Whole genome sequence of Acetobacter cibinongensis 4H-1.</title>
        <authorList>
            <person name="Azuma Y."/>
            <person name="Higashiura N."/>
            <person name="Hirakawa H."/>
            <person name="Matsushita K."/>
        </authorList>
    </citation>
    <scope>NUCLEOTIDE SEQUENCE [LARGE SCALE GENOMIC DNA]</scope>
    <source>
        <strain evidence="2 4">4H-1</strain>
    </source>
</reference>
<evidence type="ECO:0000259" key="1">
    <source>
        <dbReference type="Pfam" id="PF00535"/>
    </source>
</evidence>
<evidence type="ECO:0000313" key="5">
    <source>
        <dbReference type="Proteomes" id="UP000321891"/>
    </source>
</evidence>
<dbReference type="Gene3D" id="3.90.550.10">
    <property type="entry name" value="Spore Coat Polysaccharide Biosynthesis Protein SpsA, Chain A"/>
    <property type="match status" value="1"/>
</dbReference>
<comment type="caution">
    <text evidence="2">The sequence shown here is derived from an EMBL/GenBank/DDBJ whole genome shotgun (WGS) entry which is preliminary data.</text>
</comment>
<organism evidence="2 4">
    <name type="scientific">Acetobacter cibinongensis</name>
    <dbReference type="NCBI Taxonomy" id="146475"/>
    <lineage>
        <taxon>Bacteria</taxon>
        <taxon>Pseudomonadati</taxon>
        <taxon>Pseudomonadota</taxon>
        <taxon>Alphaproteobacteria</taxon>
        <taxon>Acetobacterales</taxon>
        <taxon>Acetobacteraceae</taxon>
        <taxon>Acetobacter</taxon>
    </lineage>
</organism>
<sequence>MHQTLAPTIPSVSSQNSDTIYILLSIYNGALYLNEQLASLEQQNHTDWVLLWRDDGSTDNSQAIMQAFTAKVGHARCKAVGLENGRHKGVQNSYSTLLAAVPDNAMAAFCDQDDVWLPDKLTRGWQALLATPITQPGLYCARQTLTDRHLVATGLSPHLPSQTSFLEAMTQNIATGCTVILSPAACRLLKACPPPAGKILHDWWAYLMVCAAGGRVVTDNQPVLLYRQHGANTVGSQARFMHRAFAALKRGRHAFMAIFWANTQTLLANRDHVAPQNVQSLLILEKGLHSGLAGLLARFSILRQLPDLKRHGMMEQLVFKLWFLLG</sequence>
<dbReference type="PANTHER" id="PTHR22916">
    <property type="entry name" value="GLYCOSYLTRANSFERASE"/>
    <property type="match status" value="1"/>
</dbReference>
<dbReference type="GO" id="GO:0016758">
    <property type="term" value="F:hexosyltransferase activity"/>
    <property type="evidence" value="ECO:0007669"/>
    <property type="project" value="UniProtKB-ARBA"/>
</dbReference>
<evidence type="ECO:0000313" key="2">
    <source>
        <dbReference type="EMBL" id="GAN60843.1"/>
    </source>
</evidence>
<dbReference type="EMBL" id="BAMV01000017">
    <property type="protein sequence ID" value="GAN60843.1"/>
    <property type="molecule type" value="Genomic_DNA"/>
</dbReference>
<dbReference type="InterPro" id="IPR001173">
    <property type="entry name" value="Glyco_trans_2-like"/>
</dbReference>
<reference evidence="3 5" key="2">
    <citation type="submission" date="2019-07" db="EMBL/GenBank/DDBJ databases">
        <title>Whole genome shotgun sequence of Acetobacter cibinongensis NBRC 16605.</title>
        <authorList>
            <person name="Hosoyama A."/>
            <person name="Uohara A."/>
            <person name="Ohji S."/>
            <person name="Ichikawa N."/>
        </authorList>
    </citation>
    <scope>NUCLEOTIDE SEQUENCE [LARGE SCALE GENOMIC DNA]</scope>
    <source>
        <strain evidence="3 5">NBRC 16605</strain>
    </source>
</reference>
<dbReference type="EMBL" id="BJVU01000003">
    <property type="protein sequence ID" value="GEL58659.1"/>
    <property type="molecule type" value="Genomic_DNA"/>
</dbReference>
<dbReference type="Proteomes" id="UP000032671">
    <property type="component" value="Unassembled WGS sequence"/>
</dbReference>
<dbReference type="Pfam" id="PF00535">
    <property type="entry name" value="Glycos_transf_2"/>
    <property type="match status" value="1"/>
</dbReference>
<dbReference type="RefSeq" id="WP_048838903.1">
    <property type="nucleotide sequence ID" value="NZ_BAMV01000017.1"/>
</dbReference>
<keyword evidence="5" id="KW-1185">Reference proteome</keyword>
<name>A0A0D6N5J9_9PROT</name>
<gene>
    <name evidence="3" type="primary">rfbG</name>
    <name evidence="2" type="ORF">Abci_017_027</name>
    <name evidence="3" type="ORF">ACI01nite_12610</name>
</gene>
<accession>A0A6N3SQD8</accession>
<feature type="domain" description="Glycosyltransferase 2-like" evidence="1">
    <location>
        <begin position="22"/>
        <end position="136"/>
    </location>
</feature>
<accession>A0A0D6N5J9</accession>
<dbReference type="STRING" id="1231339.Abci_017_027"/>
<dbReference type="PANTHER" id="PTHR22916:SF3">
    <property type="entry name" value="UDP-GLCNAC:BETAGAL BETA-1,3-N-ACETYLGLUCOSAMINYLTRANSFERASE-LIKE PROTEIN 1"/>
    <property type="match status" value="1"/>
</dbReference>
<dbReference type="SUPFAM" id="SSF53448">
    <property type="entry name" value="Nucleotide-diphospho-sugar transferases"/>
    <property type="match status" value="1"/>
</dbReference>